<dbReference type="InterPro" id="IPR011989">
    <property type="entry name" value="ARM-like"/>
</dbReference>
<gene>
    <name evidence="2" type="ORF">LOD99_3526</name>
</gene>
<sequence length="653" mass="74497">MGKPRNSKKKTNKKSQPPTFTKVKKKVGKRQLPANTTRIDFKSRQIHLPSQLANEGTTSRISTYIQQLKHHNVNTRVRAINSIQQIATKESEFFKNVLANVLYGIGPIFTDVNVEVQKEFRNFLAVLFTLFPADNFTPYFSLIIAYLIASLTHTDVNIKTTALNMGRSLVTLFPNETSHHVHVILPKYLSLLTGYNPHNLRSRKTPTFSQLVAPRISTNLLAVNNTLEQSMLIFENIKITSALLVPHAKSHTSSNTNSTPSNKYIVHIPPRLFHTSKQSIEIHESIVGFFTTFLSVSWSDLKELHSSLSNSSLSTNKIEHIVNTISTIIDTYMLIPCILTIDVLDQIECSLTKEYSSNEESWITELYSFFSCNFPIEIAGSCSIASLRLNYQILNLYISVHIFSNPDKPFSKQEVTEFIDNLELTSDDVIKLISILVMLQFCKQKESTCDCPHIIQLICDKIWNYLHQNCGKEEILEFLIFLLDYYFELTDNYLLVHLNNILNEFSSMVQQCKLTESLTDKMVYSLSRMFARSHVPLAIVSSRNDIIISLLTSITQSEYSELLQSRIIHLAFFSNINDSDFLNTLLNDVITRLSIDNSLCLLDVLFISYKTHIRISANFSKFLRGIVQAHAEQIPPQAGTAFTQRVNRYIEQL</sequence>
<comment type="caution">
    <text evidence="2">The sequence shown here is derived from an EMBL/GenBank/DDBJ whole genome shotgun (WGS) entry which is preliminary data.</text>
</comment>
<dbReference type="AlphaFoldDB" id="A0AAV7JXI8"/>
<dbReference type="Proteomes" id="UP001165289">
    <property type="component" value="Unassembled WGS sequence"/>
</dbReference>
<evidence type="ECO:0000256" key="1">
    <source>
        <dbReference type="SAM" id="MobiDB-lite"/>
    </source>
</evidence>
<organism evidence="2 3">
    <name type="scientific">Oopsacas minuta</name>
    <dbReference type="NCBI Taxonomy" id="111878"/>
    <lineage>
        <taxon>Eukaryota</taxon>
        <taxon>Metazoa</taxon>
        <taxon>Porifera</taxon>
        <taxon>Hexactinellida</taxon>
        <taxon>Hexasterophora</taxon>
        <taxon>Lyssacinosida</taxon>
        <taxon>Leucopsacidae</taxon>
        <taxon>Oopsacas</taxon>
    </lineage>
</organism>
<dbReference type="EMBL" id="JAKMXF010000266">
    <property type="protein sequence ID" value="KAI6653631.1"/>
    <property type="molecule type" value="Genomic_DNA"/>
</dbReference>
<reference evidence="2 3" key="1">
    <citation type="journal article" date="2023" name="BMC Biol.">
        <title>The compact genome of the sponge Oopsacas minuta (Hexactinellida) is lacking key metazoan core genes.</title>
        <authorList>
            <person name="Santini S."/>
            <person name="Schenkelaars Q."/>
            <person name="Jourda C."/>
            <person name="Duchesne M."/>
            <person name="Belahbib H."/>
            <person name="Rocher C."/>
            <person name="Selva M."/>
            <person name="Riesgo A."/>
            <person name="Vervoort M."/>
            <person name="Leys S.P."/>
            <person name="Kodjabachian L."/>
            <person name="Le Bivic A."/>
            <person name="Borchiellini C."/>
            <person name="Claverie J.M."/>
            <person name="Renard E."/>
        </authorList>
    </citation>
    <scope>NUCLEOTIDE SEQUENCE [LARGE SCALE GENOMIC DNA]</scope>
    <source>
        <strain evidence="2">SPO-2</strain>
    </source>
</reference>
<accession>A0AAV7JXI8</accession>
<feature type="compositionally biased region" description="Basic residues" evidence="1">
    <location>
        <begin position="1"/>
        <end position="13"/>
    </location>
</feature>
<name>A0AAV7JXI8_9METZ</name>
<dbReference type="SUPFAM" id="SSF48371">
    <property type="entry name" value="ARM repeat"/>
    <property type="match status" value="1"/>
</dbReference>
<feature type="region of interest" description="Disordered" evidence="1">
    <location>
        <begin position="1"/>
        <end position="29"/>
    </location>
</feature>
<proteinExistence type="predicted"/>
<protein>
    <submittedName>
        <fullName evidence="2">Testis-expressed sequence 10 protein-like</fullName>
    </submittedName>
</protein>
<evidence type="ECO:0000313" key="3">
    <source>
        <dbReference type="Proteomes" id="UP001165289"/>
    </source>
</evidence>
<keyword evidence="3" id="KW-1185">Reference proteome</keyword>
<dbReference type="Gene3D" id="1.25.10.10">
    <property type="entry name" value="Leucine-rich Repeat Variant"/>
    <property type="match status" value="1"/>
</dbReference>
<evidence type="ECO:0000313" key="2">
    <source>
        <dbReference type="EMBL" id="KAI6653631.1"/>
    </source>
</evidence>
<dbReference type="InterPro" id="IPR016024">
    <property type="entry name" value="ARM-type_fold"/>
</dbReference>